<accession>A0ABX1VLN4</accession>
<keyword evidence="4" id="KW-0732">Signal</keyword>
<dbReference type="PANTHER" id="PTHR12631:SF10">
    <property type="entry name" value="BETA-XYLOSIDASE-LIKE PROTEIN-RELATED"/>
    <property type="match status" value="1"/>
</dbReference>
<dbReference type="InterPro" id="IPR051923">
    <property type="entry name" value="Glycosyl_Hydrolase_39"/>
</dbReference>
<proteinExistence type="inferred from homology"/>
<protein>
    <recommendedName>
        <fullName evidence="5">Glycosyl hydrolases family 39 N-terminal catalytic domain-containing protein</fullName>
    </recommendedName>
</protein>
<keyword evidence="7" id="KW-1185">Reference proteome</keyword>
<dbReference type="SUPFAM" id="SSF51445">
    <property type="entry name" value="(Trans)glycosidases"/>
    <property type="match status" value="1"/>
</dbReference>
<gene>
    <name evidence="6" type="ORF">LzC2_40130</name>
</gene>
<dbReference type="EMBL" id="WTPX01000228">
    <property type="protein sequence ID" value="NNJ27902.1"/>
    <property type="molecule type" value="Genomic_DNA"/>
</dbReference>
<evidence type="ECO:0000256" key="4">
    <source>
        <dbReference type="SAM" id="SignalP"/>
    </source>
</evidence>
<comment type="caution">
    <text evidence="6">The sequence shown here is derived from an EMBL/GenBank/DDBJ whole genome shotgun (WGS) entry which is preliminary data.</text>
</comment>
<dbReference type="Pfam" id="PF01229">
    <property type="entry name" value="Glyco_hydro_39"/>
    <property type="match status" value="1"/>
</dbReference>
<keyword evidence="2" id="KW-0378">Hydrolase</keyword>
<keyword evidence="3" id="KW-0326">Glycosidase</keyword>
<comment type="similarity">
    <text evidence="1">Belongs to the glycosyl hydrolase 39 family.</text>
</comment>
<dbReference type="Gene3D" id="3.20.20.80">
    <property type="entry name" value="Glycosidases"/>
    <property type="match status" value="1"/>
</dbReference>
<evidence type="ECO:0000256" key="2">
    <source>
        <dbReference type="ARBA" id="ARBA00022801"/>
    </source>
</evidence>
<organism evidence="6 7">
    <name type="scientific">Alienimonas chondri</name>
    <dbReference type="NCBI Taxonomy" id="2681879"/>
    <lineage>
        <taxon>Bacteria</taxon>
        <taxon>Pseudomonadati</taxon>
        <taxon>Planctomycetota</taxon>
        <taxon>Planctomycetia</taxon>
        <taxon>Planctomycetales</taxon>
        <taxon>Planctomycetaceae</taxon>
        <taxon>Alienimonas</taxon>
    </lineage>
</organism>
<feature type="signal peptide" evidence="4">
    <location>
        <begin position="1"/>
        <end position="24"/>
    </location>
</feature>
<name>A0ABX1VLN4_9PLAN</name>
<dbReference type="PANTHER" id="PTHR12631">
    <property type="entry name" value="ALPHA-L-IDURONIDASE"/>
    <property type="match status" value="1"/>
</dbReference>
<evidence type="ECO:0000256" key="3">
    <source>
        <dbReference type="ARBA" id="ARBA00023295"/>
    </source>
</evidence>
<sequence length="602" mass="65812">MSRRWSLSTFVAVLLVSSAASGRAAPPAGASAFEQGASDQEATDRAATGWGVFGIGSCYINNRSTNDLRRWVPQMAAIDLRVHRTPYTNWGAVEPERGVWNWDVLNDEIQYLEERGFEFGALLVGNPKWNEADPPGHLPVNNLEGWSNYVTQLATHLKGKVRRYEVWNEPPNFTGKDQTPADYAEIVVAAYHAAKAVDPDCQVGLAAKSAHINYLEQTVLAGAKDHFDYIVLHPYEILDGVAENTGSEAVYLNVVPSVRKMLAARNPAKADVPILFTELGVDAERTGEDVQAHALVKAYVMGIAQGVECIQWFEGRDGDSGPMGLLDRNGVARPAYTALGTLIERLGQRPAPIGWTLLNDRHHAFLLQGAEGPALVVWGDPGSPDRIDFQSDVRVVDPRTGHVTVQTSLSLGEAPVIVLDPPAALVARAAANCDRPVPWGGNDAGTPEDYAEADRISIEFGETTTEKGLHTRSGAHVAESVVAYGGSARSGRVPGGNVFVVDPNFLSYESASIEITAVVRRTPSKENAGFKLVYESPGGFKTAGGWYTIPKEDRWHTKTWRIDDPQFVNYWGYNFILESDGNAYNNYFIRSVTVRRLDRPAR</sequence>
<evidence type="ECO:0000313" key="6">
    <source>
        <dbReference type="EMBL" id="NNJ27902.1"/>
    </source>
</evidence>
<feature type="domain" description="Glycosyl hydrolases family 39 N-terminal catalytic" evidence="5">
    <location>
        <begin position="142"/>
        <end position="299"/>
    </location>
</feature>
<feature type="chain" id="PRO_5045893193" description="Glycosyl hydrolases family 39 N-terminal catalytic domain-containing protein" evidence="4">
    <location>
        <begin position="25"/>
        <end position="602"/>
    </location>
</feature>
<dbReference type="InterPro" id="IPR017853">
    <property type="entry name" value="GH"/>
</dbReference>
<evidence type="ECO:0000256" key="1">
    <source>
        <dbReference type="ARBA" id="ARBA00008875"/>
    </source>
</evidence>
<dbReference type="Proteomes" id="UP000609651">
    <property type="component" value="Unassembled WGS sequence"/>
</dbReference>
<dbReference type="InterPro" id="IPR049166">
    <property type="entry name" value="GH39_cat"/>
</dbReference>
<evidence type="ECO:0000259" key="5">
    <source>
        <dbReference type="Pfam" id="PF01229"/>
    </source>
</evidence>
<reference evidence="6 7" key="1">
    <citation type="journal article" date="2020" name="Syst. Appl. Microbiol.">
        <title>Alienimonas chondri sp. nov., a novel planctomycete isolated from the biofilm of the red alga Chondrus crispus.</title>
        <authorList>
            <person name="Vitorino I."/>
            <person name="Albuquerque L."/>
            <person name="Wiegand S."/>
            <person name="Kallscheuer N."/>
            <person name="da Costa M.S."/>
            <person name="Lobo-da-Cunha A."/>
            <person name="Jogler C."/>
            <person name="Lage O.M."/>
        </authorList>
    </citation>
    <scope>NUCLEOTIDE SEQUENCE [LARGE SCALE GENOMIC DNA]</scope>
    <source>
        <strain evidence="6 7">LzC2</strain>
    </source>
</reference>
<dbReference type="RefSeq" id="WP_171189809.1">
    <property type="nucleotide sequence ID" value="NZ_WTPX01000228.1"/>
</dbReference>
<evidence type="ECO:0000313" key="7">
    <source>
        <dbReference type="Proteomes" id="UP000609651"/>
    </source>
</evidence>